<keyword evidence="3" id="KW-1185">Reference proteome</keyword>
<evidence type="ECO:0000313" key="2">
    <source>
        <dbReference type="EMBL" id="WCT72553.1"/>
    </source>
</evidence>
<name>A0ABY7THM4_9SPHN</name>
<organism evidence="2 3">
    <name type="scientific">Sphingomonas naphthae</name>
    <dbReference type="NCBI Taxonomy" id="1813468"/>
    <lineage>
        <taxon>Bacteria</taxon>
        <taxon>Pseudomonadati</taxon>
        <taxon>Pseudomonadota</taxon>
        <taxon>Alphaproteobacteria</taxon>
        <taxon>Sphingomonadales</taxon>
        <taxon>Sphingomonadaceae</taxon>
        <taxon>Sphingomonas</taxon>
    </lineage>
</organism>
<protein>
    <recommendedName>
        <fullName evidence="4">DUF1761 domain-containing protein</fullName>
    </recommendedName>
</protein>
<dbReference type="Proteomes" id="UP001220395">
    <property type="component" value="Chromosome"/>
</dbReference>
<feature type="transmembrane region" description="Helical" evidence="1">
    <location>
        <begin position="104"/>
        <end position="122"/>
    </location>
</feature>
<proteinExistence type="predicted"/>
<evidence type="ECO:0008006" key="4">
    <source>
        <dbReference type="Google" id="ProtNLM"/>
    </source>
</evidence>
<sequence length="196" mass="20548">MTAIVRLILGSLIGAVAMFFVGFLFWVTPLANLAYTTAPDNAAAATQTALAQNLTATGTGTYMIPSPSGSAANTVLYGRGPIATIHFNTAGFPVDDAAGMISGYIHNVIVALMMGFALYGIAGRVTDFASRAKVLVLITLAGATFAHLGTPIWLHFDWAWAIFSFVSDVAMLLAGGLVIARWFLPLAPAIPLRTEA</sequence>
<keyword evidence="1" id="KW-1133">Transmembrane helix</keyword>
<evidence type="ECO:0000256" key="1">
    <source>
        <dbReference type="SAM" id="Phobius"/>
    </source>
</evidence>
<evidence type="ECO:0000313" key="3">
    <source>
        <dbReference type="Proteomes" id="UP001220395"/>
    </source>
</evidence>
<reference evidence="2 3" key="1">
    <citation type="submission" date="2023-02" db="EMBL/GenBank/DDBJ databases">
        <title>Genome sequence of Sphingomonas naphthae.</title>
        <authorList>
            <person name="Kim S."/>
            <person name="Heo J."/>
            <person name="Kwon S.-W."/>
        </authorList>
    </citation>
    <scope>NUCLEOTIDE SEQUENCE [LARGE SCALE GENOMIC DNA]</scope>
    <source>
        <strain evidence="2 3">KACC 18716</strain>
    </source>
</reference>
<feature type="transmembrane region" description="Helical" evidence="1">
    <location>
        <begin position="7"/>
        <end position="27"/>
    </location>
</feature>
<keyword evidence="1" id="KW-0812">Transmembrane</keyword>
<dbReference type="RefSeq" id="WP_273686519.1">
    <property type="nucleotide sequence ID" value="NZ_CP117411.1"/>
</dbReference>
<dbReference type="EMBL" id="CP117411">
    <property type="protein sequence ID" value="WCT72553.1"/>
    <property type="molecule type" value="Genomic_DNA"/>
</dbReference>
<feature type="transmembrane region" description="Helical" evidence="1">
    <location>
        <begin position="134"/>
        <end position="154"/>
    </location>
</feature>
<keyword evidence="1" id="KW-0472">Membrane</keyword>
<accession>A0ABY7THM4</accession>
<feature type="transmembrane region" description="Helical" evidence="1">
    <location>
        <begin position="160"/>
        <end position="184"/>
    </location>
</feature>
<gene>
    <name evidence="2" type="ORF">PQ455_13015</name>
</gene>